<evidence type="ECO:0000259" key="1">
    <source>
        <dbReference type="Pfam" id="PF07883"/>
    </source>
</evidence>
<dbReference type="AlphaFoldDB" id="A0A5C1NKZ0"/>
<dbReference type="Proteomes" id="UP000324285">
    <property type="component" value="Chromosome"/>
</dbReference>
<reference evidence="2" key="1">
    <citation type="submission" date="2021-02" db="EMBL/GenBank/DDBJ databases">
        <title>Strain Y2R2, a novel species of the genus Halomonas.</title>
        <authorList>
            <person name="Huang H."/>
        </authorList>
    </citation>
    <scope>NUCLEOTIDE SEQUENCE</scope>
    <source>
        <strain evidence="2">Y2R2</strain>
    </source>
</reference>
<organism evidence="2 3">
    <name type="scientific">Halomonas binhaiensis</name>
    <dbReference type="NCBI Taxonomy" id="2562282"/>
    <lineage>
        <taxon>Bacteria</taxon>
        <taxon>Pseudomonadati</taxon>
        <taxon>Pseudomonadota</taxon>
        <taxon>Gammaproteobacteria</taxon>
        <taxon>Oceanospirillales</taxon>
        <taxon>Halomonadaceae</taxon>
        <taxon>Halomonas</taxon>
    </lineage>
</organism>
<evidence type="ECO:0000313" key="2">
    <source>
        <dbReference type="EMBL" id="QEM83351.1"/>
    </source>
</evidence>
<gene>
    <name evidence="2" type="ORF">E4T21_18650</name>
</gene>
<dbReference type="SUPFAM" id="SSF51182">
    <property type="entry name" value="RmlC-like cupins"/>
    <property type="match status" value="1"/>
</dbReference>
<proteinExistence type="predicted"/>
<evidence type="ECO:0000313" key="3">
    <source>
        <dbReference type="Proteomes" id="UP000324285"/>
    </source>
</evidence>
<dbReference type="EMBL" id="CP038437">
    <property type="protein sequence ID" value="QEM83351.1"/>
    <property type="molecule type" value="Genomic_DNA"/>
</dbReference>
<dbReference type="KEGG" id="hbh:E4T21_18650"/>
<protein>
    <submittedName>
        <fullName evidence="2">Cupin domain-containing protein</fullName>
    </submittedName>
</protein>
<feature type="domain" description="Cupin type-2" evidence="1">
    <location>
        <begin position="40"/>
        <end position="89"/>
    </location>
</feature>
<dbReference type="OrthoDB" id="9811153at2"/>
<dbReference type="RefSeq" id="WP_149286473.1">
    <property type="nucleotide sequence ID" value="NZ_CP038437.2"/>
</dbReference>
<dbReference type="Pfam" id="PF07883">
    <property type="entry name" value="Cupin_2"/>
    <property type="match status" value="1"/>
</dbReference>
<dbReference type="InterPro" id="IPR013096">
    <property type="entry name" value="Cupin_2"/>
</dbReference>
<dbReference type="Gene3D" id="2.60.120.10">
    <property type="entry name" value="Jelly Rolls"/>
    <property type="match status" value="1"/>
</dbReference>
<dbReference type="InterPro" id="IPR052535">
    <property type="entry name" value="Bacilysin_H2HPP_isomerase"/>
</dbReference>
<keyword evidence="3" id="KW-1185">Reference proteome</keyword>
<dbReference type="PANTHER" id="PTHR40112:SF1">
    <property type="entry name" value="H2HPP ISOMERASE"/>
    <property type="match status" value="1"/>
</dbReference>
<name>A0A5C1NKZ0_9GAMM</name>
<accession>A0A5C1NKZ0</accession>
<dbReference type="InterPro" id="IPR014710">
    <property type="entry name" value="RmlC-like_jellyroll"/>
</dbReference>
<sequence>MRKVYKKYKLSDDVTIQVLSCSDQQLTAKLWFSGKGFPSGHHHPNEEVNVFVSGEFNAINGSEVIQVGAGDAVTIPPGVEHNLECLSGEGVLISTWTPPRKDFMEKFMEVEND</sequence>
<dbReference type="PANTHER" id="PTHR40112">
    <property type="entry name" value="H2HPP ISOMERASE"/>
    <property type="match status" value="1"/>
</dbReference>
<dbReference type="InterPro" id="IPR011051">
    <property type="entry name" value="RmlC_Cupin_sf"/>
</dbReference>